<proteinExistence type="predicted"/>
<dbReference type="AlphaFoldDB" id="A0A377WJQ0"/>
<gene>
    <name evidence="1" type="ORF">NCTC8849_03659</name>
</gene>
<reference evidence="1 2" key="1">
    <citation type="submission" date="2018-06" db="EMBL/GenBank/DDBJ databases">
        <authorList>
            <consortium name="Pathogen Informatics"/>
            <person name="Doyle S."/>
        </authorList>
    </citation>
    <scope>NUCLEOTIDE SEQUENCE [LARGE SCALE GENOMIC DNA]</scope>
    <source>
        <strain evidence="1 2">NCTC8849</strain>
    </source>
</reference>
<sequence>MNGAFGAYDIIMNGKETPGKGEKIPTNIAFYNRLIGNLKDNEMIIRYYSIDSTWRTAFVAWMVNYFDSIIVPDHYRIEPKMKNYSTKDIIQNLILRTF</sequence>
<organism evidence="1 2">
    <name type="scientific">Klebsiella pneumoniae</name>
    <dbReference type="NCBI Taxonomy" id="573"/>
    <lineage>
        <taxon>Bacteria</taxon>
        <taxon>Pseudomonadati</taxon>
        <taxon>Pseudomonadota</taxon>
        <taxon>Gammaproteobacteria</taxon>
        <taxon>Enterobacterales</taxon>
        <taxon>Enterobacteriaceae</taxon>
        <taxon>Klebsiella/Raoultella group</taxon>
        <taxon>Klebsiella</taxon>
        <taxon>Klebsiella pneumoniae complex</taxon>
    </lineage>
</organism>
<dbReference type="Proteomes" id="UP000254799">
    <property type="component" value="Unassembled WGS sequence"/>
</dbReference>
<name>A0A377WJQ0_KLEPN</name>
<accession>A0A377WJQ0</accession>
<evidence type="ECO:0000313" key="1">
    <source>
        <dbReference type="EMBL" id="STT55060.1"/>
    </source>
</evidence>
<protein>
    <submittedName>
        <fullName evidence="1">Transglycosylase</fullName>
    </submittedName>
</protein>
<dbReference type="EMBL" id="UGLC01000002">
    <property type="protein sequence ID" value="STT55060.1"/>
    <property type="molecule type" value="Genomic_DNA"/>
</dbReference>
<evidence type="ECO:0000313" key="2">
    <source>
        <dbReference type="Proteomes" id="UP000254799"/>
    </source>
</evidence>